<dbReference type="AlphaFoldDB" id="M2LKI5"/>
<organism evidence="1 2">
    <name type="scientific">Baudoinia panamericana (strain UAMH 10762)</name>
    <name type="common">Angels' share fungus</name>
    <name type="synonym">Baudoinia compniacensis (strain UAMH 10762)</name>
    <dbReference type="NCBI Taxonomy" id="717646"/>
    <lineage>
        <taxon>Eukaryota</taxon>
        <taxon>Fungi</taxon>
        <taxon>Dikarya</taxon>
        <taxon>Ascomycota</taxon>
        <taxon>Pezizomycotina</taxon>
        <taxon>Dothideomycetes</taxon>
        <taxon>Dothideomycetidae</taxon>
        <taxon>Mycosphaerellales</taxon>
        <taxon>Teratosphaeriaceae</taxon>
        <taxon>Baudoinia</taxon>
    </lineage>
</organism>
<dbReference type="RefSeq" id="XP_007677967.1">
    <property type="nucleotide sequence ID" value="XM_007679777.1"/>
</dbReference>
<dbReference type="EMBL" id="KB445558">
    <property type="protein sequence ID" value="EMC94787.1"/>
    <property type="molecule type" value="Genomic_DNA"/>
</dbReference>
<evidence type="ECO:0000313" key="1">
    <source>
        <dbReference type="EMBL" id="EMC94787.1"/>
    </source>
</evidence>
<reference evidence="1 2" key="1">
    <citation type="journal article" date="2012" name="PLoS Pathog.">
        <title>Diverse lifestyles and strategies of plant pathogenesis encoded in the genomes of eighteen Dothideomycetes fungi.</title>
        <authorList>
            <person name="Ohm R.A."/>
            <person name="Feau N."/>
            <person name="Henrissat B."/>
            <person name="Schoch C.L."/>
            <person name="Horwitz B.A."/>
            <person name="Barry K.W."/>
            <person name="Condon B.J."/>
            <person name="Copeland A.C."/>
            <person name="Dhillon B."/>
            <person name="Glaser F."/>
            <person name="Hesse C.N."/>
            <person name="Kosti I."/>
            <person name="LaButti K."/>
            <person name="Lindquist E.A."/>
            <person name="Lucas S."/>
            <person name="Salamov A.A."/>
            <person name="Bradshaw R.E."/>
            <person name="Ciuffetti L."/>
            <person name="Hamelin R.C."/>
            <person name="Kema G.H.J."/>
            <person name="Lawrence C."/>
            <person name="Scott J.A."/>
            <person name="Spatafora J.W."/>
            <person name="Turgeon B.G."/>
            <person name="de Wit P.J.G.M."/>
            <person name="Zhong S."/>
            <person name="Goodwin S.B."/>
            <person name="Grigoriev I.V."/>
        </authorList>
    </citation>
    <scope>NUCLEOTIDE SEQUENCE [LARGE SCALE GENOMIC DNA]</scope>
    <source>
        <strain evidence="1 2">UAMH 10762</strain>
    </source>
</reference>
<protein>
    <submittedName>
        <fullName evidence="1">Uncharacterized protein</fullName>
    </submittedName>
</protein>
<sequence length="136" mass="14718">MSAASLVVSLAVQHENVVVLLLLPSQRILRQMFGLYQIPGIVVRDMATQQGCRALGSAPVAAIQLCDYRPRQKRCFKDCAKAVRRALINKSRMQRQQKSQGGSGPGSIVLCLSIEQRGESSALVIDNGEGKAGLLK</sequence>
<gene>
    <name evidence="1" type="ORF">BAUCODRAFT_25902</name>
</gene>
<keyword evidence="2" id="KW-1185">Reference proteome</keyword>
<accession>M2LKI5</accession>
<dbReference type="HOGENOM" id="CLU_1875059_0_0_1"/>
<dbReference type="KEGG" id="bcom:BAUCODRAFT_25902"/>
<evidence type="ECO:0000313" key="2">
    <source>
        <dbReference type="Proteomes" id="UP000011761"/>
    </source>
</evidence>
<name>M2LKI5_BAUPA</name>
<dbReference type="Proteomes" id="UP000011761">
    <property type="component" value="Unassembled WGS sequence"/>
</dbReference>
<dbReference type="GeneID" id="19110352"/>
<proteinExistence type="predicted"/>